<dbReference type="InterPro" id="IPR058240">
    <property type="entry name" value="rSAM_sf"/>
</dbReference>
<dbReference type="Gene3D" id="3.20.20.70">
    <property type="entry name" value="Aldolase class I"/>
    <property type="match status" value="1"/>
</dbReference>
<dbReference type="SFLD" id="SFLDS00029">
    <property type="entry name" value="Radical_SAM"/>
    <property type="match status" value="1"/>
</dbReference>
<reference evidence="10" key="1">
    <citation type="submission" date="2017-09" db="EMBL/GenBank/DDBJ databases">
        <title>Depth-based differentiation of microbial function through sediment-hosted aquifers and enrichment of novel symbionts in the deep terrestrial subsurface.</title>
        <authorList>
            <person name="Probst A.J."/>
            <person name="Ladd B."/>
            <person name="Jarett J.K."/>
            <person name="Geller-Mcgrath D.E."/>
            <person name="Sieber C.M.K."/>
            <person name="Emerson J.B."/>
            <person name="Anantharaman K."/>
            <person name="Thomas B.C."/>
            <person name="Malmstrom R."/>
            <person name="Stieglmeier M."/>
            <person name="Klingl A."/>
            <person name="Woyke T."/>
            <person name="Ryan C.M."/>
            <person name="Banfield J.F."/>
        </authorList>
    </citation>
    <scope>NUCLEOTIDE SEQUENCE [LARGE SCALE GENOMIC DNA]</scope>
</reference>
<evidence type="ECO:0000256" key="3">
    <source>
        <dbReference type="ARBA" id="ARBA00022723"/>
    </source>
</evidence>
<feature type="domain" description="4Fe4S-binding SPASM" evidence="8">
    <location>
        <begin position="174"/>
        <end position="241"/>
    </location>
</feature>
<evidence type="ECO:0000259" key="7">
    <source>
        <dbReference type="Pfam" id="PF04055"/>
    </source>
</evidence>
<gene>
    <name evidence="9" type="ORF">COX83_03650</name>
</gene>
<accession>A0A2M7V2R8</accession>
<dbReference type="SUPFAM" id="SSF102114">
    <property type="entry name" value="Radical SAM enzymes"/>
    <property type="match status" value="1"/>
</dbReference>
<name>A0A2M7V2R8_9BACT</name>
<dbReference type="Proteomes" id="UP000230078">
    <property type="component" value="Unassembled WGS sequence"/>
</dbReference>
<dbReference type="GO" id="GO:0046872">
    <property type="term" value="F:metal ion binding"/>
    <property type="evidence" value="ECO:0007669"/>
    <property type="project" value="UniProtKB-KW"/>
</dbReference>
<dbReference type="AlphaFoldDB" id="A0A2M7V2R8"/>
<dbReference type="InterPro" id="IPR007197">
    <property type="entry name" value="rSAM"/>
</dbReference>
<comment type="cofactor">
    <cofactor evidence="1">
        <name>[4Fe-4S] cluster</name>
        <dbReference type="ChEBI" id="CHEBI:49883"/>
    </cofactor>
</comment>
<keyword evidence="3" id="KW-0479">Metal-binding</keyword>
<dbReference type="InterPro" id="IPR023885">
    <property type="entry name" value="4Fe4S-binding_SPASM_dom"/>
</dbReference>
<comment type="caution">
    <text evidence="9">The sequence shown here is derived from an EMBL/GenBank/DDBJ whole genome shotgun (WGS) entry which is preliminary data.</text>
</comment>
<protein>
    <recommendedName>
        <fullName evidence="11">4Fe4S-binding SPASM domain-containing protein</fullName>
    </recommendedName>
</protein>
<dbReference type="PANTHER" id="PTHR43273">
    <property type="entry name" value="ANAEROBIC SULFATASE-MATURATING ENZYME HOMOLOG ASLB-RELATED"/>
    <property type="match status" value="1"/>
</dbReference>
<dbReference type="CDD" id="cd01335">
    <property type="entry name" value="Radical_SAM"/>
    <property type="match status" value="1"/>
</dbReference>
<dbReference type="CDD" id="cd21109">
    <property type="entry name" value="SPASM"/>
    <property type="match status" value="1"/>
</dbReference>
<dbReference type="Pfam" id="PF04055">
    <property type="entry name" value="Radical_SAM"/>
    <property type="match status" value="1"/>
</dbReference>
<evidence type="ECO:0008006" key="11">
    <source>
        <dbReference type="Google" id="ProtNLM"/>
    </source>
</evidence>
<dbReference type="InterPro" id="IPR023867">
    <property type="entry name" value="Sulphatase_maturase_rSAM"/>
</dbReference>
<evidence type="ECO:0000313" key="10">
    <source>
        <dbReference type="Proteomes" id="UP000230078"/>
    </source>
</evidence>
<dbReference type="PANTHER" id="PTHR43273:SF3">
    <property type="entry name" value="ANAEROBIC SULFATASE-MATURATING ENZYME HOMOLOG ASLB-RELATED"/>
    <property type="match status" value="1"/>
</dbReference>
<feature type="domain" description="Radical SAM core" evidence="7">
    <location>
        <begin position="15"/>
        <end position="124"/>
    </location>
</feature>
<keyword evidence="2" id="KW-0949">S-adenosyl-L-methionine</keyword>
<evidence type="ECO:0000259" key="8">
    <source>
        <dbReference type="Pfam" id="PF13186"/>
    </source>
</evidence>
<evidence type="ECO:0000256" key="4">
    <source>
        <dbReference type="ARBA" id="ARBA00023004"/>
    </source>
</evidence>
<keyword evidence="5" id="KW-0411">Iron-sulfur</keyword>
<dbReference type="Pfam" id="PF13186">
    <property type="entry name" value="SPASM"/>
    <property type="match status" value="1"/>
</dbReference>
<evidence type="ECO:0000313" key="9">
    <source>
        <dbReference type="EMBL" id="PIZ92744.1"/>
    </source>
</evidence>
<dbReference type="GO" id="GO:0051536">
    <property type="term" value="F:iron-sulfur cluster binding"/>
    <property type="evidence" value="ECO:0007669"/>
    <property type="project" value="UniProtKB-KW"/>
</dbReference>
<keyword evidence="4" id="KW-0408">Iron</keyword>
<comment type="similarity">
    <text evidence="6">Belongs to the radical SAM superfamily. Anaerobic sulfatase-maturating enzyme family.</text>
</comment>
<organism evidence="9 10">
    <name type="scientific">Candidatus Magasanikbacteria bacterium CG_4_10_14_0_2_um_filter_41_31</name>
    <dbReference type="NCBI Taxonomy" id="1974639"/>
    <lineage>
        <taxon>Bacteria</taxon>
        <taxon>Candidatus Magasanikiibacteriota</taxon>
    </lineage>
</organism>
<dbReference type="GO" id="GO:0016491">
    <property type="term" value="F:oxidoreductase activity"/>
    <property type="evidence" value="ECO:0007669"/>
    <property type="project" value="InterPro"/>
</dbReference>
<dbReference type="EMBL" id="PFPI01000049">
    <property type="protein sequence ID" value="PIZ92744.1"/>
    <property type="molecule type" value="Genomic_DNA"/>
</dbReference>
<evidence type="ECO:0000256" key="1">
    <source>
        <dbReference type="ARBA" id="ARBA00001966"/>
    </source>
</evidence>
<evidence type="ECO:0000256" key="5">
    <source>
        <dbReference type="ARBA" id="ARBA00023014"/>
    </source>
</evidence>
<evidence type="ECO:0000256" key="6">
    <source>
        <dbReference type="ARBA" id="ARBA00023601"/>
    </source>
</evidence>
<evidence type="ECO:0000256" key="2">
    <source>
        <dbReference type="ARBA" id="ARBA00022691"/>
    </source>
</evidence>
<dbReference type="InterPro" id="IPR013785">
    <property type="entry name" value="Aldolase_TIM"/>
</dbReference>
<proteinExistence type="inferred from homology"/>
<sequence length="253" mass="28439">MESSGVTLFNAIMIETMGMCDNACYFCRYGQRRWQERRDGKVVVMSMNTITQIVNSLVCLKYTGRVSYYGISEPLLDARLPEILSFAKKSLPNAHHTIITNGNLLNQEIADLLFASGLDHMTVSAYDTATWQRAHSIKGGYINVKDRRPSTGYHWENRGGNIVQLRGESVEGNCARPFTGMYIDARGKVLLCCADLFGDVVIGDVHDDDLNTIWFNPVFARYRSLLSIGERRSLELCASCDHDGRGHRREGSE</sequence>